<name>A0ABN4J5K9_9ENTE</name>
<sequence length="64" mass="7392">MGQKCLAPRNKLEFTKIVLQIFVNSSLFPKGLLLFPPFIPIPSDWVVTRRVMSQSRLNLFIVFV</sequence>
<dbReference type="Proteomes" id="UP000065511">
    <property type="component" value="Chromosome"/>
</dbReference>
<proteinExistence type="predicted"/>
<evidence type="ECO:0000313" key="1">
    <source>
        <dbReference type="EMBL" id="ALS01224.1"/>
    </source>
</evidence>
<organism evidence="1 2">
    <name type="scientific">Enterococcus silesiacus</name>
    <dbReference type="NCBI Taxonomy" id="332949"/>
    <lineage>
        <taxon>Bacteria</taxon>
        <taxon>Bacillati</taxon>
        <taxon>Bacillota</taxon>
        <taxon>Bacilli</taxon>
        <taxon>Lactobacillales</taxon>
        <taxon>Enterococcaceae</taxon>
        <taxon>Enterococcus</taxon>
    </lineage>
</organism>
<evidence type="ECO:0000313" key="2">
    <source>
        <dbReference type="Proteomes" id="UP000065511"/>
    </source>
</evidence>
<protein>
    <submittedName>
        <fullName evidence="1">Uncharacterized protein</fullName>
    </submittedName>
</protein>
<accession>A0ABN4J5K9</accession>
<gene>
    <name evidence="1" type="ORF">ATZ33_07535</name>
</gene>
<dbReference type="EMBL" id="CP013614">
    <property type="protein sequence ID" value="ALS01224.1"/>
    <property type="molecule type" value="Genomic_DNA"/>
</dbReference>
<keyword evidence="2" id="KW-1185">Reference proteome</keyword>
<reference evidence="1 2" key="1">
    <citation type="submission" date="2015-12" db="EMBL/GenBank/DDBJ databases">
        <authorList>
            <person name="Lauer A."/>
            <person name="Humrighouse B."/>
            <person name="Loparev V."/>
            <person name="Shewmaker P.L."/>
            <person name="Whitney A.M."/>
            <person name="McLaughlin R.W."/>
        </authorList>
    </citation>
    <scope>NUCLEOTIDE SEQUENCE [LARGE SCALE GENOMIC DNA]</scope>
    <source>
        <strain evidence="1 2">LMG 23085</strain>
    </source>
</reference>